<dbReference type="Pfam" id="PF14478">
    <property type="entry name" value="DUF4430"/>
    <property type="match status" value="1"/>
</dbReference>
<evidence type="ECO:0000313" key="4">
    <source>
        <dbReference type="Proteomes" id="UP000051442"/>
    </source>
</evidence>
<evidence type="ECO:0000313" key="3">
    <source>
        <dbReference type="EMBL" id="KRN15534.1"/>
    </source>
</evidence>
<feature type="compositionally biased region" description="Low complexity" evidence="1">
    <location>
        <begin position="44"/>
        <end position="56"/>
    </location>
</feature>
<comment type="caution">
    <text evidence="3">The sequence shown here is derived from an EMBL/GenBank/DDBJ whole genome shotgun (WGS) entry which is preliminary data.</text>
</comment>
<dbReference type="Gene3D" id="2.170.130.30">
    <property type="match status" value="1"/>
</dbReference>
<accession>A0A0R2EGY1</accession>
<evidence type="ECO:0000256" key="1">
    <source>
        <dbReference type="SAM" id="MobiDB-lite"/>
    </source>
</evidence>
<feature type="region of interest" description="Disordered" evidence="1">
    <location>
        <begin position="33"/>
        <end position="130"/>
    </location>
</feature>
<organism evidence="3 4">
    <name type="scientific">Secundilactobacillus similis DSM 23365 = JCM 2765</name>
    <dbReference type="NCBI Taxonomy" id="1423804"/>
    <lineage>
        <taxon>Bacteria</taxon>
        <taxon>Bacillati</taxon>
        <taxon>Bacillota</taxon>
        <taxon>Bacilli</taxon>
        <taxon>Lactobacillales</taxon>
        <taxon>Lactobacillaceae</taxon>
        <taxon>Secundilactobacillus</taxon>
    </lineage>
</organism>
<reference evidence="3 4" key="1">
    <citation type="journal article" date="2015" name="Genome Announc.">
        <title>Expanding the biotechnology potential of lactobacilli through comparative genomics of 213 strains and associated genera.</title>
        <authorList>
            <person name="Sun Z."/>
            <person name="Harris H.M."/>
            <person name="McCann A."/>
            <person name="Guo C."/>
            <person name="Argimon S."/>
            <person name="Zhang W."/>
            <person name="Yang X."/>
            <person name="Jeffery I.B."/>
            <person name="Cooney J.C."/>
            <person name="Kagawa T.F."/>
            <person name="Liu W."/>
            <person name="Song Y."/>
            <person name="Salvetti E."/>
            <person name="Wrobel A."/>
            <person name="Rasinkangas P."/>
            <person name="Parkhill J."/>
            <person name="Rea M.C."/>
            <person name="O'Sullivan O."/>
            <person name="Ritari J."/>
            <person name="Douillard F.P."/>
            <person name="Paul Ross R."/>
            <person name="Yang R."/>
            <person name="Briner A.E."/>
            <person name="Felis G.E."/>
            <person name="de Vos W.M."/>
            <person name="Barrangou R."/>
            <person name="Klaenhammer T.R."/>
            <person name="Caufield P.W."/>
            <person name="Cui Y."/>
            <person name="Zhang H."/>
            <person name="O'Toole P.W."/>
        </authorList>
    </citation>
    <scope>NUCLEOTIDE SEQUENCE [LARGE SCALE GENOMIC DNA]</scope>
    <source>
        <strain evidence="3 4">DSM 23365</strain>
    </source>
</reference>
<evidence type="ECO:0000259" key="2">
    <source>
        <dbReference type="Pfam" id="PF14478"/>
    </source>
</evidence>
<dbReference type="PATRIC" id="fig|1423804.4.peg.3099"/>
<dbReference type="InterPro" id="IPR027954">
    <property type="entry name" value="Transcobalamin-like_C"/>
</dbReference>
<keyword evidence="4" id="KW-1185">Reference proteome</keyword>
<dbReference type="OrthoDB" id="2356646at2"/>
<sequence>MFTLNKIVGILLAIIATLGLALGVQQVVSSHSETKPETHQVAKSQSESSQSSASSQTRTAEKAESSSSAATTATSAAESSTTTASADSIKSLTKSTQKESVTEAHTTTKSSRVAPVTKPKAKRTTKAKTTAPKRTVYVKVTGNKKTFYAHKLPVTSKTTVFSLLKATKLKISYTQMPHVYVKTINGLTENDIKVGSGWKYNVNGKFIETAADSKKVKAGDTVHWYFAVNGY</sequence>
<proteinExistence type="predicted"/>
<protein>
    <recommendedName>
        <fullName evidence="2">Transcobalamin-like C-terminal domain-containing protein</fullName>
    </recommendedName>
</protein>
<dbReference type="Proteomes" id="UP000051442">
    <property type="component" value="Unassembled WGS sequence"/>
</dbReference>
<feature type="domain" description="Transcobalamin-like C-terminal" evidence="2">
    <location>
        <begin position="158"/>
        <end position="226"/>
    </location>
</feature>
<name>A0A0R2EGY1_9LACO</name>
<dbReference type="EMBL" id="AYZM01000178">
    <property type="protein sequence ID" value="KRN15534.1"/>
    <property type="molecule type" value="Genomic_DNA"/>
</dbReference>
<gene>
    <name evidence="3" type="ORF">FD14_GL002877</name>
</gene>
<dbReference type="AlphaFoldDB" id="A0A0R2EGY1"/>
<feature type="compositionally biased region" description="Low complexity" evidence="1">
    <location>
        <begin position="65"/>
        <end position="88"/>
    </location>
</feature>
<dbReference type="STRING" id="1423804.FD14_GL002877"/>